<evidence type="ECO:0000313" key="2">
    <source>
        <dbReference type="EMBL" id="WOD45085.1"/>
    </source>
</evidence>
<feature type="signal peptide" evidence="1">
    <location>
        <begin position="1"/>
        <end position="20"/>
    </location>
</feature>
<protein>
    <submittedName>
        <fullName evidence="2">DUF6515 family protein</fullName>
    </submittedName>
</protein>
<dbReference type="PROSITE" id="PS51257">
    <property type="entry name" value="PROKAR_LIPOPROTEIN"/>
    <property type="match status" value="1"/>
</dbReference>
<gene>
    <name evidence="2" type="ORF">RNZ46_07400</name>
</gene>
<evidence type="ECO:0000256" key="1">
    <source>
        <dbReference type="SAM" id="SignalP"/>
    </source>
</evidence>
<dbReference type="Proteomes" id="UP001302486">
    <property type="component" value="Chromosome"/>
</dbReference>
<dbReference type="RefSeq" id="WP_316984741.1">
    <property type="nucleotide sequence ID" value="NZ_CP136521.1"/>
</dbReference>
<name>A0AA97ERU3_9FLAO</name>
<dbReference type="InterPro" id="IPR045398">
    <property type="entry name" value="DUF6515"/>
</dbReference>
<keyword evidence="3" id="KW-1185">Reference proteome</keyword>
<feature type="chain" id="PRO_5041674303" evidence="1">
    <location>
        <begin position="21"/>
        <end position="70"/>
    </location>
</feature>
<dbReference type="EMBL" id="CP136521">
    <property type="protein sequence ID" value="WOD45085.1"/>
    <property type="molecule type" value="Genomic_DNA"/>
</dbReference>
<proteinExistence type="predicted"/>
<sequence length="70" mass="8277">MRTSVILFSVLFMLSATSCATYVESRPAKVTVIKKAPKHYKIVKIKGKRYYFWNGNHYRKTRKGYIFVRV</sequence>
<dbReference type="KEGG" id="hws:RNZ46_07400"/>
<reference evidence="3" key="1">
    <citation type="submission" date="2024-06" db="EMBL/GenBank/DDBJ databases">
        <title>Hwangdonia haimaensis gen. nov., sp. nov., a member of the family Flavobacteriaceae isolated from the haima cold seep.</title>
        <authorList>
            <person name="Li J."/>
        </authorList>
    </citation>
    <scope>NUCLEOTIDE SEQUENCE [LARGE SCALE GENOMIC DNA]</scope>
    <source>
        <strain evidence="3">SCSIO 19198</strain>
    </source>
</reference>
<dbReference type="Pfam" id="PF20125">
    <property type="entry name" value="DUF6515"/>
    <property type="match status" value="1"/>
</dbReference>
<accession>A0AA97ERU3</accession>
<evidence type="ECO:0000313" key="3">
    <source>
        <dbReference type="Proteomes" id="UP001302486"/>
    </source>
</evidence>
<dbReference type="AlphaFoldDB" id="A0AA97ERU3"/>
<keyword evidence="1" id="KW-0732">Signal</keyword>
<organism evidence="2 3">
    <name type="scientific">Hwangdonia lutea</name>
    <dbReference type="NCBI Taxonomy" id="3075823"/>
    <lineage>
        <taxon>Bacteria</taxon>
        <taxon>Pseudomonadati</taxon>
        <taxon>Bacteroidota</taxon>
        <taxon>Flavobacteriia</taxon>
        <taxon>Flavobacteriales</taxon>
        <taxon>Flavobacteriaceae</taxon>
        <taxon>Hwangdonia</taxon>
    </lineage>
</organism>